<keyword evidence="5 10" id="KW-0418">Kinase</keyword>
<proteinExistence type="predicted"/>
<dbReference type="GO" id="GO:0005524">
    <property type="term" value="F:ATP binding"/>
    <property type="evidence" value="ECO:0007669"/>
    <property type="project" value="UniProtKB-KW"/>
</dbReference>
<accession>A0A438E776</accession>
<protein>
    <recommendedName>
        <fullName evidence="1">non-specific serine/threonine protein kinase</fullName>
        <ecNumber evidence="1">2.7.11.1</ecNumber>
    </recommendedName>
</protein>
<dbReference type="InterPro" id="IPR011009">
    <property type="entry name" value="Kinase-like_dom_sf"/>
</dbReference>
<dbReference type="PANTHER" id="PTHR48005:SF70">
    <property type="entry name" value="MDIS1-INTERACTING RECEPTOR LIKE KINASE 2-LIKE"/>
    <property type="match status" value="1"/>
</dbReference>
<dbReference type="InterPro" id="IPR001245">
    <property type="entry name" value="Ser-Thr/Tyr_kinase_cat_dom"/>
</dbReference>
<dbReference type="SUPFAM" id="SSF56112">
    <property type="entry name" value="Protein kinase-like (PK-like)"/>
    <property type="match status" value="1"/>
</dbReference>
<evidence type="ECO:0000256" key="3">
    <source>
        <dbReference type="ARBA" id="ARBA00022679"/>
    </source>
</evidence>
<dbReference type="InterPro" id="IPR051420">
    <property type="entry name" value="Ser_Thr_Kinases_DiverseReg"/>
</dbReference>
<organism evidence="10 11">
    <name type="scientific">Vitis vinifera</name>
    <name type="common">Grape</name>
    <dbReference type="NCBI Taxonomy" id="29760"/>
    <lineage>
        <taxon>Eukaryota</taxon>
        <taxon>Viridiplantae</taxon>
        <taxon>Streptophyta</taxon>
        <taxon>Embryophyta</taxon>
        <taxon>Tracheophyta</taxon>
        <taxon>Spermatophyta</taxon>
        <taxon>Magnoliopsida</taxon>
        <taxon>eudicotyledons</taxon>
        <taxon>Gunneridae</taxon>
        <taxon>Pentapetalae</taxon>
        <taxon>rosids</taxon>
        <taxon>Vitales</taxon>
        <taxon>Vitaceae</taxon>
        <taxon>Viteae</taxon>
        <taxon>Vitis</taxon>
    </lineage>
</organism>
<dbReference type="Proteomes" id="UP000288805">
    <property type="component" value="Unassembled WGS sequence"/>
</dbReference>
<reference evidence="10 11" key="1">
    <citation type="journal article" date="2018" name="PLoS Genet.">
        <title>Population sequencing reveals clonal diversity and ancestral inbreeding in the grapevine cultivar Chardonnay.</title>
        <authorList>
            <person name="Roach M.J."/>
            <person name="Johnson D.L."/>
            <person name="Bohlmann J."/>
            <person name="van Vuuren H.J."/>
            <person name="Jones S.J."/>
            <person name="Pretorius I.S."/>
            <person name="Schmidt S.A."/>
            <person name="Borneman A.R."/>
        </authorList>
    </citation>
    <scope>NUCLEOTIDE SEQUENCE [LARGE SCALE GENOMIC DNA]</scope>
    <source>
        <strain evidence="11">cv. Chardonnay</strain>
        <tissue evidence="10">Leaf</tissue>
    </source>
</reference>
<keyword evidence="6" id="KW-0067">ATP-binding</keyword>
<evidence type="ECO:0000256" key="1">
    <source>
        <dbReference type="ARBA" id="ARBA00012513"/>
    </source>
</evidence>
<evidence type="ECO:0000256" key="6">
    <source>
        <dbReference type="ARBA" id="ARBA00022840"/>
    </source>
</evidence>
<dbReference type="PANTHER" id="PTHR48005">
    <property type="entry name" value="LEUCINE RICH REPEAT KINASE 2"/>
    <property type="match status" value="1"/>
</dbReference>
<dbReference type="PROSITE" id="PS50011">
    <property type="entry name" value="PROTEIN_KINASE_DOM"/>
    <property type="match status" value="1"/>
</dbReference>
<feature type="domain" description="Protein kinase" evidence="9">
    <location>
        <begin position="1"/>
        <end position="218"/>
    </location>
</feature>
<keyword evidence="2" id="KW-0723">Serine/threonine-protein kinase</keyword>
<dbReference type="AlphaFoldDB" id="A0A438E776"/>
<evidence type="ECO:0000256" key="4">
    <source>
        <dbReference type="ARBA" id="ARBA00022741"/>
    </source>
</evidence>
<evidence type="ECO:0000313" key="11">
    <source>
        <dbReference type="Proteomes" id="UP000288805"/>
    </source>
</evidence>
<evidence type="ECO:0000256" key="2">
    <source>
        <dbReference type="ARBA" id="ARBA00022527"/>
    </source>
</evidence>
<evidence type="ECO:0000256" key="7">
    <source>
        <dbReference type="ARBA" id="ARBA00047899"/>
    </source>
</evidence>
<sequence length="429" mass="48812">MLKIYCNMGPDGELLYEHIIQGTDNFSSKQCIGTGGYDKASQYRQALWLQLFAENSFLVYEFMEKGSLRSILKKRRRSRKLDWIVRLNVVKGVAKALSYMHHDCSPPIIHRDISSNNVLLDSEYEAHELLVILLQNLHTQMKVDYKTDVYSYGVVTLEVIMGRHPGELISSLLSSASSSSTSPSTADHFLLNDVMDQRPHLLIMVMGVKLAEGPHFSIFQQIRHTVMTSMGVYYREETHSVPVEMKRGNFDPEGCRGGAWECQMTVSLLLRLPNNLHHRMLGQLILSTGGLHARFDQLSALFFYSILGAKTRLPSSQGFSGMNPCNQSNWSKVQGEMILAFLSFADYFQPRFEGASWSHGPQLQWGVLLPRYFKHHDPHGFYLHILIQIVSFLLDFATVVVGRTLYNGLESDRICKFKIQTPRILSAFP</sequence>
<keyword evidence="10" id="KW-0675">Receptor</keyword>
<name>A0A438E776_VITVI</name>
<dbReference type="EC" id="2.7.11.1" evidence="1"/>
<comment type="catalytic activity">
    <reaction evidence="8">
        <text>L-seryl-[protein] + ATP = O-phospho-L-seryl-[protein] + ADP + H(+)</text>
        <dbReference type="Rhea" id="RHEA:17989"/>
        <dbReference type="Rhea" id="RHEA-COMP:9863"/>
        <dbReference type="Rhea" id="RHEA-COMP:11604"/>
        <dbReference type="ChEBI" id="CHEBI:15378"/>
        <dbReference type="ChEBI" id="CHEBI:29999"/>
        <dbReference type="ChEBI" id="CHEBI:30616"/>
        <dbReference type="ChEBI" id="CHEBI:83421"/>
        <dbReference type="ChEBI" id="CHEBI:456216"/>
        <dbReference type="EC" id="2.7.11.1"/>
    </reaction>
</comment>
<dbReference type="Pfam" id="PF07714">
    <property type="entry name" value="PK_Tyr_Ser-Thr"/>
    <property type="match status" value="1"/>
</dbReference>
<gene>
    <name evidence="10" type="primary">MIK2_72</name>
    <name evidence="10" type="ORF">CK203_114615</name>
</gene>
<dbReference type="EMBL" id="QGNW01001379">
    <property type="protein sequence ID" value="RVW43502.1"/>
    <property type="molecule type" value="Genomic_DNA"/>
</dbReference>
<comment type="catalytic activity">
    <reaction evidence="7">
        <text>L-threonyl-[protein] + ATP = O-phospho-L-threonyl-[protein] + ADP + H(+)</text>
        <dbReference type="Rhea" id="RHEA:46608"/>
        <dbReference type="Rhea" id="RHEA-COMP:11060"/>
        <dbReference type="Rhea" id="RHEA-COMP:11605"/>
        <dbReference type="ChEBI" id="CHEBI:15378"/>
        <dbReference type="ChEBI" id="CHEBI:30013"/>
        <dbReference type="ChEBI" id="CHEBI:30616"/>
        <dbReference type="ChEBI" id="CHEBI:61977"/>
        <dbReference type="ChEBI" id="CHEBI:456216"/>
        <dbReference type="EC" id="2.7.11.1"/>
    </reaction>
</comment>
<keyword evidence="3" id="KW-0808">Transferase</keyword>
<comment type="caution">
    <text evidence="10">The sequence shown here is derived from an EMBL/GenBank/DDBJ whole genome shotgun (WGS) entry which is preliminary data.</text>
</comment>
<evidence type="ECO:0000256" key="8">
    <source>
        <dbReference type="ARBA" id="ARBA00048679"/>
    </source>
</evidence>
<dbReference type="Gene3D" id="1.10.510.10">
    <property type="entry name" value="Transferase(Phosphotransferase) domain 1"/>
    <property type="match status" value="1"/>
</dbReference>
<keyword evidence="4" id="KW-0547">Nucleotide-binding</keyword>
<dbReference type="InterPro" id="IPR000719">
    <property type="entry name" value="Prot_kinase_dom"/>
</dbReference>
<dbReference type="GO" id="GO:0004674">
    <property type="term" value="F:protein serine/threonine kinase activity"/>
    <property type="evidence" value="ECO:0007669"/>
    <property type="project" value="UniProtKB-KW"/>
</dbReference>
<evidence type="ECO:0000256" key="5">
    <source>
        <dbReference type="ARBA" id="ARBA00022777"/>
    </source>
</evidence>
<dbReference type="PROSITE" id="PS00109">
    <property type="entry name" value="PROTEIN_KINASE_TYR"/>
    <property type="match status" value="1"/>
</dbReference>
<evidence type="ECO:0000259" key="9">
    <source>
        <dbReference type="PROSITE" id="PS50011"/>
    </source>
</evidence>
<evidence type="ECO:0000313" key="10">
    <source>
        <dbReference type="EMBL" id="RVW43502.1"/>
    </source>
</evidence>
<dbReference type="InterPro" id="IPR008266">
    <property type="entry name" value="Tyr_kinase_AS"/>
</dbReference>